<dbReference type="GO" id="GO:0010181">
    <property type="term" value="F:FMN binding"/>
    <property type="evidence" value="ECO:0007669"/>
    <property type="project" value="InterPro"/>
</dbReference>
<dbReference type="Pfam" id="PF04205">
    <property type="entry name" value="FMN_bind"/>
    <property type="match status" value="1"/>
</dbReference>
<keyword evidence="3 4" id="KW-0472">Membrane</keyword>
<keyword evidence="4" id="KW-0812">Transmembrane</keyword>
<protein>
    <submittedName>
        <fullName evidence="6">FMN-binding protein</fullName>
    </submittedName>
</protein>
<dbReference type="Gene3D" id="3.90.1010.20">
    <property type="match status" value="1"/>
</dbReference>
<feature type="transmembrane region" description="Helical" evidence="4">
    <location>
        <begin position="12"/>
        <end position="30"/>
    </location>
</feature>
<evidence type="ECO:0000256" key="3">
    <source>
        <dbReference type="ARBA" id="ARBA00023136"/>
    </source>
</evidence>
<dbReference type="eggNOG" id="COG0348">
    <property type="taxonomic scope" value="Bacteria"/>
</dbReference>
<evidence type="ECO:0000313" key="7">
    <source>
        <dbReference type="Proteomes" id="UP000013523"/>
    </source>
</evidence>
<dbReference type="GO" id="GO:0005886">
    <property type="term" value="C:plasma membrane"/>
    <property type="evidence" value="ECO:0007669"/>
    <property type="project" value="UniProtKB-SubCell"/>
</dbReference>
<dbReference type="PANTHER" id="PTHR30224">
    <property type="entry name" value="ELECTRON TRANSPORT PROTEIN"/>
    <property type="match status" value="1"/>
</dbReference>
<dbReference type="EMBL" id="CP003261">
    <property type="protein sequence ID" value="AGK98965.1"/>
    <property type="molecule type" value="Genomic_DNA"/>
</dbReference>
<dbReference type="InterPro" id="IPR007329">
    <property type="entry name" value="FMN-bd"/>
</dbReference>
<evidence type="ECO:0000256" key="4">
    <source>
        <dbReference type="SAM" id="Phobius"/>
    </source>
</evidence>
<comment type="subcellular location">
    <subcellularLocation>
        <location evidence="1">Cell membrane</location>
    </subcellularLocation>
</comment>
<dbReference type="KEGG" id="cpas:Clopa_4242"/>
<dbReference type="STRING" id="86416.Clopa_4242"/>
<dbReference type="OrthoDB" id="9806398at2"/>
<organism evidence="6 7">
    <name type="scientific">Clostridium pasteurianum BC1</name>
    <dbReference type="NCBI Taxonomy" id="86416"/>
    <lineage>
        <taxon>Bacteria</taxon>
        <taxon>Bacillati</taxon>
        <taxon>Bacillota</taxon>
        <taxon>Clostridia</taxon>
        <taxon>Eubacteriales</taxon>
        <taxon>Clostridiaceae</taxon>
        <taxon>Clostridium</taxon>
    </lineage>
</organism>
<dbReference type="RefSeq" id="WP_015617239.1">
    <property type="nucleotide sequence ID" value="NC_021182.1"/>
</dbReference>
<evidence type="ECO:0000313" key="6">
    <source>
        <dbReference type="EMBL" id="AGK98965.1"/>
    </source>
</evidence>
<gene>
    <name evidence="6" type="ORF">Clopa_4242</name>
</gene>
<dbReference type="PATRIC" id="fig|86416.3.peg.4249"/>
<sequence>MSKKIKEIQIFRHIMQIILFFLLPGIYILAFSELKSIFQMIIKGNFNLIQALPGLMEFTVAIIFTILMGRFFCGWFCAFGSFNDWIHIASRKIFKINFKVSEKLDSILKYVKYGILALILIFTFAGGNNILNGASPWDAFAQITNFSTVLSTLAIGLILLILILIGDIFIERFFCRYLCPLGAVFSLISKISILKINKPTEKCGDCRICTNNCSMGLKLYSVNSVRGGECINCLRCVETCHRRNPHVNILNTEVNSATASSFVVAIFAGIYGLTNFGSSISIQKGLASSNVAISSNVSQGIKYKDGDYIGTGIGFNGGTTKVSVNIKDGKIDTIKTVSTEDTPDFYKNVENTIPNKIILAQSTNSVDTVSGATYSSKGLINATQNALNKAK</sequence>
<feature type="domain" description="FMN-binding" evidence="5">
    <location>
        <begin position="314"/>
        <end position="390"/>
    </location>
</feature>
<dbReference type="eggNOG" id="COG3976">
    <property type="taxonomic scope" value="Bacteria"/>
</dbReference>
<keyword evidence="4" id="KW-1133">Transmembrane helix</keyword>
<accession>R4KH74</accession>
<keyword evidence="2" id="KW-1003">Cell membrane</keyword>
<dbReference type="Proteomes" id="UP000013523">
    <property type="component" value="Chromosome"/>
</dbReference>
<dbReference type="HOGENOM" id="CLU_033147_3_0_9"/>
<keyword evidence="7" id="KW-1185">Reference proteome</keyword>
<dbReference type="SUPFAM" id="SSF54862">
    <property type="entry name" value="4Fe-4S ferredoxins"/>
    <property type="match status" value="1"/>
</dbReference>
<dbReference type="Pfam" id="PF12801">
    <property type="entry name" value="Fer4_5"/>
    <property type="match status" value="2"/>
</dbReference>
<proteinExistence type="predicted"/>
<dbReference type="InterPro" id="IPR017896">
    <property type="entry name" value="4Fe4S_Fe-S-bd"/>
</dbReference>
<dbReference type="PANTHER" id="PTHR30224:SF4">
    <property type="entry name" value="ELECTRON TRANSPORT PROTEIN YCCM-RELATED"/>
    <property type="match status" value="1"/>
</dbReference>
<feature type="transmembrane region" description="Helical" evidence="4">
    <location>
        <begin position="107"/>
        <end position="126"/>
    </location>
</feature>
<name>R4KH74_CLOPA</name>
<evidence type="ECO:0000256" key="2">
    <source>
        <dbReference type="ARBA" id="ARBA00022475"/>
    </source>
</evidence>
<dbReference type="AlphaFoldDB" id="R4KH74"/>
<evidence type="ECO:0000256" key="1">
    <source>
        <dbReference type="ARBA" id="ARBA00004236"/>
    </source>
</evidence>
<feature type="transmembrane region" description="Helical" evidence="4">
    <location>
        <begin position="146"/>
        <end position="170"/>
    </location>
</feature>
<reference evidence="6 7" key="1">
    <citation type="submission" date="2012-01" db="EMBL/GenBank/DDBJ databases">
        <title>Complete sequence of chromosome of Clostridium pasteurianum BC1.</title>
        <authorList>
            <consortium name="US DOE Joint Genome Institute"/>
            <person name="Lucas S."/>
            <person name="Han J."/>
            <person name="Lapidus A."/>
            <person name="Cheng J.-F."/>
            <person name="Goodwin L."/>
            <person name="Pitluck S."/>
            <person name="Peters L."/>
            <person name="Mikhailova N."/>
            <person name="Teshima H."/>
            <person name="Detter J.C."/>
            <person name="Han C."/>
            <person name="Tapia R."/>
            <person name="Land M."/>
            <person name="Hauser L."/>
            <person name="Kyrpides N."/>
            <person name="Ivanova N."/>
            <person name="Pagani I."/>
            <person name="Dunn J."/>
            <person name="Taghavi S."/>
            <person name="Francis A."/>
            <person name="van der Lelie D."/>
            <person name="Woyke T."/>
        </authorList>
    </citation>
    <scope>NUCLEOTIDE SEQUENCE [LARGE SCALE GENOMIC DNA]</scope>
    <source>
        <strain evidence="6 7">BC1</strain>
    </source>
</reference>
<dbReference type="InterPro" id="IPR052378">
    <property type="entry name" value="NosR_regulator"/>
</dbReference>
<dbReference type="SMART" id="SM00900">
    <property type="entry name" value="FMN_bind"/>
    <property type="match status" value="1"/>
</dbReference>
<evidence type="ECO:0000259" key="5">
    <source>
        <dbReference type="SMART" id="SM00900"/>
    </source>
</evidence>